<accession>A0A923NHM0</accession>
<reference evidence="2" key="1">
    <citation type="submission" date="2020-08" db="EMBL/GenBank/DDBJ databases">
        <title>Genome public.</title>
        <authorList>
            <person name="Liu C."/>
            <person name="Sun Q."/>
        </authorList>
    </citation>
    <scope>NUCLEOTIDE SEQUENCE</scope>
    <source>
        <strain evidence="2">BX12</strain>
    </source>
</reference>
<sequence>MDRQTRMYDNLDKLEQRTIEEILTIVYDALEERGYNAIDQLVGYILSGDPSYITSHNNARNIIGRIERDDLVEELIKSYLHK</sequence>
<evidence type="ECO:0000313" key="2">
    <source>
        <dbReference type="EMBL" id="MBC6679186.1"/>
    </source>
</evidence>
<dbReference type="Pfam" id="PF06135">
    <property type="entry name" value="IreB"/>
    <property type="match status" value="1"/>
</dbReference>
<keyword evidence="3" id="KW-1185">Reference proteome</keyword>
<gene>
    <name evidence="2" type="ORF">H9L42_05020</name>
</gene>
<protein>
    <submittedName>
        <fullName evidence="2">IreB family regulatory phosphoprotein</fullName>
    </submittedName>
</protein>
<dbReference type="EMBL" id="JACRYT010000003">
    <property type="protein sequence ID" value="MBC6679186.1"/>
    <property type="molecule type" value="Genomic_DNA"/>
</dbReference>
<dbReference type="PANTHER" id="PTHR40067:SF1">
    <property type="entry name" value="UPF0297 PROTEIN YRZL"/>
    <property type="match status" value="1"/>
</dbReference>
<dbReference type="PANTHER" id="PTHR40067">
    <property type="entry name" value="UPF0297 PROTEIN YRZL"/>
    <property type="match status" value="1"/>
</dbReference>
<proteinExistence type="inferred from homology"/>
<organism evidence="2 3">
    <name type="scientific">Zhenpiania hominis</name>
    <dbReference type="NCBI Taxonomy" id="2763644"/>
    <lineage>
        <taxon>Bacteria</taxon>
        <taxon>Bacillati</taxon>
        <taxon>Bacillota</taxon>
        <taxon>Clostridia</taxon>
        <taxon>Peptostreptococcales</taxon>
        <taxon>Anaerovoracaceae</taxon>
        <taxon>Zhenpiania</taxon>
    </lineage>
</organism>
<dbReference type="NCBIfam" id="NF003997">
    <property type="entry name" value="PRK05473.1"/>
    <property type="match status" value="1"/>
</dbReference>
<evidence type="ECO:0000313" key="3">
    <source>
        <dbReference type="Proteomes" id="UP000602647"/>
    </source>
</evidence>
<dbReference type="Proteomes" id="UP000602647">
    <property type="component" value="Unassembled WGS sequence"/>
</dbReference>
<dbReference type="AlphaFoldDB" id="A0A923NHM0"/>
<comment type="similarity">
    <text evidence="1">Belongs to the UPF0297 family.</text>
</comment>
<name>A0A923NHM0_9FIRM</name>
<evidence type="ECO:0000256" key="1">
    <source>
        <dbReference type="ARBA" id="ARBA00010888"/>
    </source>
</evidence>
<comment type="caution">
    <text evidence="2">The sequence shown here is derived from an EMBL/GenBank/DDBJ whole genome shotgun (WGS) entry which is preliminary data.</text>
</comment>
<dbReference type="PIRSF" id="PIRSF037258">
    <property type="entry name" value="DUF965_bac"/>
    <property type="match status" value="1"/>
</dbReference>
<dbReference type="InterPro" id="IPR009309">
    <property type="entry name" value="IreB"/>
</dbReference>